<evidence type="ECO:0000256" key="4">
    <source>
        <dbReference type="ARBA" id="ARBA00022989"/>
    </source>
</evidence>
<evidence type="ECO:0000256" key="1">
    <source>
        <dbReference type="ARBA" id="ARBA00004167"/>
    </source>
</evidence>
<protein>
    <recommendedName>
        <fullName evidence="11">PH domain-containing protein</fullName>
    </recommendedName>
</protein>
<comment type="similarity">
    <text evidence="2">Belongs to the YSP2 family.</text>
</comment>
<evidence type="ECO:0000313" key="9">
    <source>
        <dbReference type="EMBL" id="KAL2915107.1"/>
    </source>
</evidence>
<dbReference type="Pfam" id="PF02893">
    <property type="entry name" value="GRAM"/>
    <property type="match status" value="1"/>
</dbReference>
<dbReference type="PANTHER" id="PTHR23319">
    <property type="entry name" value="GRAM DOMAIN CONTAINING 1B, ISOFORM E"/>
    <property type="match status" value="1"/>
</dbReference>
<organism evidence="9 10">
    <name type="scientific">Polyrhizophydium stewartii</name>
    <dbReference type="NCBI Taxonomy" id="2732419"/>
    <lineage>
        <taxon>Eukaryota</taxon>
        <taxon>Fungi</taxon>
        <taxon>Fungi incertae sedis</taxon>
        <taxon>Chytridiomycota</taxon>
        <taxon>Chytridiomycota incertae sedis</taxon>
        <taxon>Chytridiomycetes</taxon>
        <taxon>Rhizophydiales</taxon>
        <taxon>Rhizophydiales incertae sedis</taxon>
        <taxon>Polyrhizophydium</taxon>
    </lineage>
</organism>
<accession>A0ABR4N6G1</accession>
<feature type="compositionally biased region" description="Basic and acidic residues" evidence="6">
    <location>
        <begin position="246"/>
        <end position="256"/>
    </location>
</feature>
<dbReference type="Pfam" id="PF16016">
    <property type="entry name" value="VASt"/>
    <property type="match status" value="1"/>
</dbReference>
<dbReference type="Pfam" id="PF00169">
    <property type="entry name" value="PH"/>
    <property type="match status" value="1"/>
</dbReference>
<dbReference type="EMBL" id="JADGIZ020000027">
    <property type="protein sequence ID" value="KAL2915107.1"/>
    <property type="molecule type" value="Genomic_DNA"/>
</dbReference>
<dbReference type="SMART" id="SM00233">
    <property type="entry name" value="PH"/>
    <property type="match status" value="1"/>
</dbReference>
<dbReference type="Gene3D" id="1.20.1270.60">
    <property type="entry name" value="Arfaptin homology (AH) domain/BAR domain"/>
    <property type="match status" value="2"/>
</dbReference>
<dbReference type="PROSITE" id="PS51778">
    <property type="entry name" value="VAST"/>
    <property type="match status" value="1"/>
</dbReference>
<evidence type="ECO:0000256" key="5">
    <source>
        <dbReference type="ARBA" id="ARBA00023136"/>
    </source>
</evidence>
<evidence type="ECO:0000256" key="2">
    <source>
        <dbReference type="ARBA" id="ARBA00006582"/>
    </source>
</evidence>
<keyword evidence="5" id="KW-0472">Membrane</keyword>
<evidence type="ECO:0008006" key="11">
    <source>
        <dbReference type="Google" id="ProtNLM"/>
    </source>
</evidence>
<comment type="subcellular location">
    <subcellularLocation>
        <location evidence="1">Membrane</location>
        <topology evidence="1">Single-pass membrane protein</topology>
    </subcellularLocation>
</comment>
<name>A0ABR4N6G1_9FUNG</name>
<dbReference type="Gene3D" id="2.30.29.30">
    <property type="entry name" value="Pleckstrin-homology domain (PH domain)/Phosphotyrosine-binding domain (PTB)"/>
    <property type="match status" value="2"/>
</dbReference>
<dbReference type="InterPro" id="IPR004148">
    <property type="entry name" value="BAR_dom"/>
</dbReference>
<evidence type="ECO:0000256" key="3">
    <source>
        <dbReference type="ARBA" id="ARBA00022692"/>
    </source>
</evidence>
<evidence type="ECO:0000259" key="7">
    <source>
        <dbReference type="PROSITE" id="PS50003"/>
    </source>
</evidence>
<comment type="caution">
    <text evidence="9">The sequence shown here is derived from an EMBL/GenBank/DDBJ whole genome shotgun (WGS) entry which is preliminary data.</text>
</comment>
<evidence type="ECO:0000256" key="6">
    <source>
        <dbReference type="SAM" id="MobiDB-lite"/>
    </source>
</evidence>
<keyword evidence="3" id="KW-0812">Transmembrane</keyword>
<keyword evidence="10" id="KW-1185">Reference proteome</keyword>
<evidence type="ECO:0000259" key="8">
    <source>
        <dbReference type="PROSITE" id="PS51778"/>
    </source>
</evidence>
<feature type="compositionally biased region" description="Polar residues" evidence="6">
    <location>
        <begin position="426"/>
        <end position="436"/>
    </location>
</feature>
<dbReference type="InterPro" id="IPR027267">
    <property type="entry name" value="AH/BAR_dom_sf"/>
</dbReference>
<dbReference type="InterPro" id="IPR004182">
    <property type="entry name" value="GRAM"/>
</dbReference>
<dbReference type="Proteomes" id="UP001527925">
    <property type="component" value="Unassembled WGS sequence"/>
</dbReference>
<dbReference type="Pfam" id="PF16746">
    <property type="entry name" value="BAR_3"/>
    <property type="match status" value="1"/>
</dbReference>
<dbReference type="InterPro" id="IPR051482">
    <property type="entry name" value="Cholesterol_transport"/>
</dbReference>
<feature type="domain" description="VASt" evidence="8">
    <location>
        <begin position="658"/>
        <end position="827"/>
    </location>
</feature>
<dbReference type="InterPro" id="IPR031968">
    <property type="entry name" value="VASt"/>
</dbReference>
<gene>
    <name evidence="9" type="ORF">HK105_205431</name>
</gene>
<feature type="region of interest" description="Disordered" evidence="6">
    <location>
        <begin position="246"/>
        <end position="266"/>
    </location>
</feature>
<dbReference type="InterPro" id="IPR001849">
    <property type="entry name" value="PH_domain"/>
</dbReference>
<evidence type="ECO:0000313" key="10">
    <source>
        <dbReference type="Proteomes" id="UP001527925"/>
    </source>
</evidence>
<dbReference type="PROSITE" id="PS50003">
    <property type="entry name" value="PH_DOMAIN"/>
    <property type="match status" value="1"/>
</dbReference>
<keyword evidence="4" id="KW-1133">Transmembrane helix</keyword>
<sequence>MPDTLKCADAGEHTLNISFEEAVTDSPYFRSSVNQFSDELDELERWLDSILVTNKLYIESFAQVKDAAIAISRRIVNYRCAGLITDFTTMRTVSESIVTLTTMRQKLASSIRAIAARQPPADRPCVQVESIQERVIAGIQNLIIKTIKEVKEAYVLFEARQAHIKASLDYVAQIIVFKYNLDGRIPEMLLGFTAAHSDYLDAGWEMFRGMQPASQALRARLDMFADTKEMTLKELGQVRKEIAVEAARPKPKDNADAAKPPAKQAPEREGYLFRKSVSGSTWLRRYFMIRKGGFSYATVATSGRHRGKLMVTTPISVLLCNARPAKADERRFCFEVQTKSFLLQAESDEDARAWISSFEAAKYALATSATPVLDMIDQGAFEPSSEDESDGGETLHQIKIRRQSRSTTQRAVHVEGSEAGTESEVDTTQRSQSSLVSGACPTPPIVEAASDKPDPVVYSDPAMEKKNVELHRHFKSVPATEFLTDACSIMLQRDIVIQGRMYITPHRVCFYANIFGFVTLLSIRFKEVTSIVKKNGSLHGNIQIATAEATHIFKMYGKPDRVHTPLTRAWNNAQSATPVSAQELHNQSVAVAKGGTDKDGISVARRSGEEGDGVGEAASNTALGDSSSGGAGKTGEYKPPDSVTLPTAEVQCGCKEHLEKKEVDVVLNAPAKKIFDLLFGDKSARVWEQLDKRRGGSKRQEGVWNEFAEPSREISYTLAMNNPMVKVKEADVKEAQTLIKKTEWIMYIVEAKTSTPQLPFGDCFNPMMRYCITWVTEDTCRLALSIGINFCKSTMMKSVIKSAGLKGLAETCADIVSILQAEISGGKAATSAPLGATTASAIDWSTELHSTTTPGFSPRMREFLDLAFGITVGDSTAALPAVLQLAPGERLSRTFSDPELAASHATLTSWHASVREAREDVLAVSRRLDDFERHVVWAMYFNWLDDGIQSRCTANGTSVSDPSLPCLWALDDAHT</sequence>
<feature type="region of interest" description="Disordered" evidence="6">
    <location>
        <begin position="594"/>
        <end position="643"/>
    </location>
</feature>
<dbReference type="SMART" id="SM00568">
    <property type="entry name" value="GRAM"/>
    <property type="match status" value="1"/>
</dbReference>
<reference evidence="9 10" key="1">
    <citation type="submission" date="2023-09" db="EMBL/GenBank/DDBJ databases">
        <title>Pangenome analysis of Batrachochytrium dendrobatidis and related Chytrids.</title>
        <authorList>
            <person name="Yacoub M.N."/>
            <person name="Stajich J.E."/>
            <person name="James T.Y."/>
        </authorList>
    </citation>
    <scope>NUCLEOTIDE SEQUENCE [LARGE SCALE GENOMIC DNA]</scope>
    <source>
        <strain evidence="9 10">JEL0888</strain>
    </source>
</reference>
<dbReference type="InterPro" id="IPR011993">
    <property type="entry name" value="PH-like_dom_sf"/>
</dbReference>
<dbReference type="PANTHER" id="PTHR23319:SF4">
    <property type="entry name" value="GRAM DOMAIN CONTAINING 1B, ISOFORM E"/>
    <property type="match status" value="1"/>
</dbReference>
<dbReference type="SUPFAM" id="SSF50729">
    <property type="entry name" value="PH domain-like"/>
    <property type="match status" value="1"/>
</dbReference>
<proteinExistence type="inferred from homology"/>
<feature type="region of interest" description="Disordered" evidence="6">
    <location>
        <begin position="401"/>
        <end position="453"/>
    </location>
</feature>
<dbReference type="SUPFAM" id="SSF103657">
    <property type="entry name" value="BAR/IMD domain-like"/>
    <property type="match status" value="1"/>
</dbReference>
<feature type="domain" description="PH" evidence="7">
    <location>
        <begin position="265"/>
        <end position="363"/>
    </location>
</feature>